<comment type="caution">
    <text evidence="1">The sequence shown here is derived from an EMBL/GenBank/DDBJ whole genome shotgun (WGS) entry which is preliminary data.</text>
</comment>
<evidence type="ECO:0000313" key="1">
    <source>
        <dbReference type="EMBL" id="GAF81467.1"/>
    </source>
</evidence>
<protein>
    <submittedName>
        <fullName evidence="1">Uncharacterized protein</fullName>
    </submittedName>
</protein>
<dbReference type="EMBL" id="BARS01005973">
    <property type="protein sequence ID" value="GAF81467.1"/>
    <property type="molecule type" value="Genomic_DNA"/>
</dbReference>
<gene>
    <name evidence="1" type="ORF">S01H1_11704</name>
</gene>
<sequence length="34" mass="3839">MYFLYLKSNGEIIVPIRLGQPDAKTINKEVNCGI</sequence>
<name>X0SZY3_9ZZZZ</name>
<proteinExistence type="predicted"/>
<organism evidence="1">
    <name type="scientific">marine sediment metagenome</name>
    <dbReference type="NCBI Taxonomy" id="412755"/>
    <lineage>
        <taxon>unclassified sequences</taxon>
        <taxon>metagenomes</taxon>
        <taxon>ecological metagenomes</taxon>
    </lineage>
</organism>
<accession>X0SZY3</accession>
<reference evidence="1" key="1">
    <citation type="journal article" date="2014" name="Front. Microbiol.">
        <title>High frequency of phylogenetically diverse reductive dehalogenase-homologous genes in deep subseafloor sedimentary metagenomes.</title>
        <authorList>
            <person name="Kawai M."/>
            <person name="Futagami T."/>
            <person name="Toyoda A."/>
            <person name="Takaki Y."/>
            <person name="Nishi S."/>
            <person name="Hori S."/>
            <person name="Arai W."/>
            <person name="Tsubouchi T."/>
            <person name="Morono Y."/>
            <person name="Uchiyama I."/>
            <person name="Ito T."/>
            <person name="Fujiyama A."/>
            <person name="Inagaki F."/>
            <person name="Takami H."/>
        </authorList>
    </citation>
    <scope>NUCLEOTIDE SEQUENCE</scope>
    <source>
        <strain evidence="1">Expedition CK06-06</strain>
    </source>
</reference>
<dbReference type="AlphaFoldDB" id="X0SZY3"/>
<feature type="non-terminal residue" evidence="1">
    <location>
        <position position="34"/>
    </location>
</feature>